<dbReference type="PROSITE" id="PS00154">
    <property type="entry name" value="ATPASE_E1_E2"/>
    <property type="match status" value="1"/>
</dbReference>
<evidence type="ECO:0000256" key="5">
    <source>
        <dbReference type="ARBA" id="ARBA00022989"/>
    </source>
</evidence>
<evidence type="ECO:0000256" key="7">
    <source>
        <dbReference type="RuleBase" id="RU362081"/>
    </source>
</evidence>
<reference evidence="9" key="1">
    <citation type="submission" date="2009-10" db="EMBL/GenBank/DDBJ databases">
        <authorList>
            <person name="Weinstock G."/>
            <person name="Sodergren E."/>
            <person name="Clifton S."/>
            <person name="Fulton L."/>
            <person name="Fulton B."/>
            <person name="Courtney L."/>
            <person name="Fronick C."/>
            <person name="Harrison M."/>
            <person name="Strong C."/>
            <person name="Farmer C."/>
            <person name="Delahaunty K."/>
            <person name="Markovic C."/>
            <person name="Hall O."/>
            <person name="Minx P."/>
            <person name="Tomlinson C."/>
            <person name="Mitreva M."/>
            <person name="Nelson J."/>
            <person name="Hou S."/>
            <person name="Wollam A."/>
            <person name="Pepin K.H."/>
            <person name="Johnson M."/>
            <person name="Bhonagiri V."/>
            <person name="Nash W.E."/>
            <person name="Warren W."/>
            <person name="Chinwalla A."/>
            <person name="Mardis E.R."/>
            <person name="Wilson R.K."/>
        </authorList>
    </citation>
    <scope>NUCLEOTIDE SEQUENCE [LARGE SCALE GENOMIC DNA]</scope>
    <source>
        <strain evidence="9">ATCC 700122</strain>
    </source>
</reference>
<dbReference type="EC" id="3.6.3.-" evidence="9"/>
<keyword evidence="9" id="KW-0378">Hydrolase</keyword>
<evidence type="ECO:0000259" key="8">
    <source>
        <dbReference type="Pfam" id="PF00122"/>
    </source>
</evidence>
<dbReference type="SUPFAM" id="SSF81653">
    <property type="entry name" value="Calcium ATPase, transduction domain A"/>
    <property type="match status" value="1"/>
</dbReference>
<dbReference type="SUPFAM" id="SSF56784">
    <property type="entry name" value="HAD-like"/>
    <property type="match status" value="1"/>
</dbReference>
<keyword evidence="7" id="KW-1003">Cell membrane</keyword>
<gene>
    <name evidence="9" type="ORF">HMPREF0762_01876</name>
</gene>
<evidence type="ECO:0000313" key="10">
    <source>
        <dbReference type="Proteomes" id="UP000006001"/>
    </source>
</evidence>
<dbReference type="GO" id="GO:0015086">
    <property type="term" value="F:cadmium ion transmembrane transporter activity"/>
    <property type="evidence" value="ECO:0007669"/>
    <property type="project" value="TreeGrafter"/>
</dbReference>
<keyword evidence="10" id="KW-1185">Reference proteome</keyword>
<feature type="domain" description="P-type ATPase A" evidence="8">
    <location>
        <begin position="196"/>
        <end position="295"/>
    </location>
</feature>
<keyword evidence="3" id="KW-0812">Transmembrane</keyword>
<dbReference type="InterPro" id="IPR023214">
    <property type="entry name" value="HAD_sf"/>
</dbReference>
<protein>
    <submittedName>
        <fullName evidence="9">Heavy metal translocating P-type ATPase</fullName>
        <ecNumber evidence="9">3.6.3.-</ecNumber>
    </submittedName>
</protein>
<dbReference type="GO" id="GO:0005524">
    <property type="term" value="F:ATP binding"/>
    <property type="evidence" value="ECO:0007669"/>
    <property type="project" value="UniProtKB-UniRule"/>
</dbReference>
<evidence type="ECO:0000256" key="1">
    <source>
        <dbReference type="ARBA" id="ARBA00004651"/>
    </source>
</evidence>
<dbReference type="PRINTS" id="PR00119">
    <property type="entry name" value="CATATPASE"/>
</dbReference>
<dbReference type="InterPro" id="IPR008250">
    <property type="entry name" value="ATPase_P-typ_transduc_dom_A_sf"/>
</dbReference>
<dbReference type="GeneID" id="85008078"/>
<keyword evidence="6" id="KW-0472">Membrane</keyword>
<keyword evidence="7" id="KW-0479">Metal-binding</keyword>
<dbReference type="InterPro" id="IPR023299">
    <property type="entry name" value="ATPase_P-typ_cyto_dom_N"/>
</dbReference>
<dbReference type="SFLD" id="SFLDG00002">
    <property type="entry name" value="C1.7:_P-type_atpase_like"/>
    <property type="match status" value="1"/>
</dbReference>
<evidence type="ECO:0000256" key="6">
    <source>
        <dbReference type="ARBA" id="ARBA00023136"/>
    </source>
</evidence>
<dbReference type="Proteomes" id="UP000006001">
    <property type="component" value="Unassembled WGS sequence"/>
</dbReference>
<dbReference type="NCBIfam" id="TIGR01494">
    <property type="entry name" value="ATPase_P-type"/>
    <property type="match status" value="1"/>
</dbReference>
<dbReference type="InterPro" id="IPR018303">
    <property type="entry name" value="ATPase_P-typ_P_site"/>
</dbReference>
<keyword evidence="7" id="KW-0547">Nucleotide-binding</keyword>
<evidence type="ECO:0000256" key="3">
    <source>
        <dbReference type="ARBA" id="ARBA00022692"/>
    </source>
</evidence>
<accession>D0WJ51</accession>
<evidence type="ECO:0000256" key="4">
    <source>
        <dbReference type="ARBA" id="ARBA00022967"/>
    </source>
</evidence>
<comment type="subcellular location">
    <subcellularLocation>
        <location evidence="1">Cell membrane</location>
        <topology evidence="1">Multi-pass membrane protein</topology>
    </subcellularLocation>
</comment>
<dbReference type="SFLD" id="SFLDS00003">
    <property type="entry name" value="Haloacid_Dehalogenase"/>
    <property type="match status" value="1"/>
</dbReference>
<dbReference type="OrthoDB" id="7059309at2"/>
<dbReference type="Pfam" id="PF00702">
    <property type="entry name" value="Hydrolase"/>
    <property type="match status" value="1"/>
</dbReference>
<dbReference type="Gene3D" id="3.40.50.1000">
    <property type="entry name" value="HAD superfamily/HAD-like"/>
    <property type="match status" value="1"/>
</dbReference>
<dbReference type="PANTHER" id="PTHR48085">
    <property type="entry name" value="CADMIUM/ZINC-TRANSPORTING ATPASE HMA2-RELATED"/>
    <property type="match status" value="1"/>
</dbReference>
<name>D0WJ51_SLAES</name>
<dbReference type="InterPro" id="IPR051014">
    <property type="entry name" value="Cation_Transport_ATPase_IB"/>
</dbReference>
<comment type="similarity">
    <text evidence="2 7">Belongs to the cation transport ATPase (P-type) (TC 3.A.3) family. Type IB subfamily.</text>
</comment>
<dbReference type="Pfam" id="PF00122">
    <property type="entry name" value="E1-E2_ATPase"/>
    <property type="match status" value="1"/>
</dbReference>
<dbReference type="InterPro" id="IPR027256">
    <property type="entry name" value="P-typ_ATPase_IB"/>
</dbReference>
<dbReference type="HOGENOM" id="CLU_001771_6_3_11"/>
<dbReference type="eggNOG" id="COG2217">
    <property type="taxonomic scope" value="Bacteria"/>
</dbReference>
<dbReference type="SFLD" id="SFLDF00027">
    <property type="entry name" value="p-type_atpase"/>
    <property type="match status" value="1"/>
</dbReference>
<dbReference type="InterPro" id="IPR044492">
    <property type="entry name" value="P_typ_ATPase_HD_dom"/>
</dbReference>
<dbReference type="GO" id="GO:0016887">
    <property type="term" value="F:ATP hydrolysis activity"/>
    <property type="evidence" value="ECO:0007669"/>
    <property type="project" value="InterPro"/>
</dbReference>
<dbReference type="GO" id="GO:0019829">
    <property type="term" value="F:ATPase-coupled monoatomic cation transmembrane transporter activity"/>
    <property type="evidence" value="ECO:0007669"/>
    <property type="project" value="InterPro"/>
</dbReference>
<dbReference type="GO" id="GO:0046872">
    <property type="term" value="F:metal ion binding"/>
    <property type="evidence" value="ECO:0007669"/>
    <property type="project" value="UniProtKB-KW"/>
</dbReference>
<keyword evidence="5" id="KW-1133">Transmembrane helix</keyword>
<dbReference type="InterPro" id="IPR036412">
    <property type="entry name" value="HAD-like_sf"/>
</dbReference>
<dbReference type="RefSeq" id="WP_006363157.1">
    <property type="nucleotide sequence ID" value="NZ_GG700631.1"/>
</dbReference>
<evidence type="ECO:0000256" key="2">
    <source>
        <dbReference type="ARBA" id="ARBA00006024"/>
    </source>
</evidence>
<dbReference type="Gene3D" id="2.70.150.10">
    <property type="entry name" value="Calcium-transporting ATPase, cytoplasmic transduction domain A"/>
    <property type="match status" value="1"/>
</dbReference>
<dbReference type="AlphaFoldDB" id="D0WJ51"/>
<dbReference type="Gene3D" id="3.40.1110.10">
    <property type="entry name" value="Calcium-transporting ATPase, cytoplasmic domain N"/>
    <property type="match status" value="1"/>
</dbReference>
<proteinExistence type="inferred from homology"/>
<evidence type="ECO:0000313" key="9">
    <source>
        <dbReference type="EMBL" id="EEZ60399.1"/>
    </source>
</evidence>
<comment type="caution">
    <text evidence="9">The sequence shown here is derived from an EMBL/GenBank/DDBJ whole genome shotgun (WGS) entry which is preliminary data.</text>
</comment>
<dbReference type="InterPro" id="IPR059000">
    <property type="entry name" value="ATPase_P-type_domA"/>
</dbReference>
<keyword evidence="4" id="KW-1278">Translocase</keyword>
<keyword evidence="7" id="KW-0067">ATP-binding</keyword>
<dbReference type="GO" id="GO:0005886">
    <property type="term" value="C:plasma membrane"/>
    <property type="evidence" value="ECO:0007669"/>
    <property type="project" value="UniProtKB-SubCell"/>
</dbReference>
<sequence>MQIRIMKEFPGHMRLGLAGRVPERDIDALITVAHQCMYVTKVRVYGRIAQMTVEYTPVEGARGSVIGHLCSIGPEDIEKARSEYAITLAPRAYRLFLNLANLIGAYFAKRWFLPAPIRAAFTVAAFLPFLKAGIDELLKGRLTVPVLDAAAIAMSFVKKDPATAGETMLLLNVGETFEEYTRAASENELITSLLDIPERAQKIEDDQEISIPTVDLAAGDLIVVRTGMAISVDGVIERGEAAVNQATLTGEPLAIPRGVGDDVYAGTTVEDGEIFVRVKSEAGDTRLRSIVTMVEQSDALKSEAQSRMERMADRIVPYNFLLAGIVALATRDLVRTSAALMVDYSCALKLTGSVAVMTAMSNAAKMGVMTKGAKHFETFAKADAIVFDKTGTLTEATPKLVRIDPIVPEWPEEEILRLAACLEEHFPHPVARAVVNAAAERGIKHRERHAEVEYIVAHGIASSLGGKRVVIGSRHFVVEDEHVKIPCALVKKLEDDFHGLSPLYLAVDGTLVGVLGLQDPLKDNVKASLHMLRTLGFKKIVMLTGDAEKTAERIAAEAGIDEFRANMLPEDKFAYLDELKAEGYVVAMVGDGVNDSPALSKSDVGIAMGQGSAIAKEVADIVLTGSDLESIVNLRKLSQGLIERLDGSFVRTMAFNSALLALGIAGVITPQTSSLLHNGSTVAMGLANTRNYISVPERPQILVEGEAV</sequence>
<dbReference type="EMBL" id="ACUX02000019">
    <property type="protein sequence ID" value="EEZ60399.1"/>
    <property type="molecule type" value="Genomic_DNA"/>
</dbReference>
<dbReference type="PANTHER" id="PTHR48085:SF5">
    <property type="entry name" value="CADMIUM_ZINC-TRANSPORTING ATPASE HMA4-RELATED"/>
    <property type="match status" value="1"/>
</dbReference>
<dbReference type="STRING" id="649764.HMPREF0762_01876"/>
<organism evidence="9 10">
    <name type="scientific">Slackia exigua (strain ATCC 700122 / DSM 15923 / CIP 105133 / JCM 11022 / KCTC 5966 / S-7)</name>
    <dbReference type="NCBI Taxonomy" id="649764"/>
    <lineage>
        <taxon>Bacteria</taxon>
        <taxon>Bacillati</taxon>
        <taxon>Actinomycetota</taxon>
        <taxon>Coriobacteriia</taxon>
        <taxon>Eggerthellales</taxon>
        <taxon>Eggerthellaceae</taxon>
        <taxon>Slackia</taxon>
    </lineage>
</organism>
<dbReference type="NCBIfam" id="TIGR01525">
    <property type="entry name" value="ATPase-IB_hvy"/>
    <property type="match status" value="1"/>
</dbReference>
<dbReference type="InterPro" id="IPR001757">
    <property type="entry name" value="P_typ_ATPase"/>
</dbReference>